<dbReference type="EMBL" id="HACA01025517">
    <property type="protein sequence ID" value="CDW42878.1"/>
    <property type="molecule type" value="Transcribed_RNA"/>
</dbReference>
<protein>
    <submittedName>
        <fullName evidence="1">Uncharacterized protein</fullName>
    </submittedName>
</protein>
<organism evidence="1">
    <name type="scientific">Lepeophtheirus salmonis</name>
    <name type="common">Salmon louse</name>
    <name type="synonym">Caligus salmonis</name>
    <dbReference type="NCBI Taxonomy" id="72036"/>
    <lineage>
        <taxon>Eukaryota</taxon>
        <taxon>Metazoa</taxon>
        <taxon>Ecdysozoa</taxon>
        <taxon>Arthropoda</taxon>
        <taxon>Crustacea</taxon>
        <taxon>Multicrustacea</taxon>
        <taxon>Hexanauplia</taxon>
        <taxon>Copepoda</taxon>
        <taxon>Siphonostomatoida</taxon>
        <taxon>Caligidae</taxon>
        <taxon>Lepeophtheirus</taxon>
    </lineage>
</organism>
<name>A0A0K2UXA7_LEPSM</name>
<proteinExistence type="predicted"/>
<accession>A0A0K2UXA7</accession>
<dbReference type="AlphaFoldDB" id="A0A0K2UXA7"/>
<sequence length="25" mass="2872">MTLYLNFTMYNGGISINDIITNILH</sequence>
<evidence type="ECO:0000313" key="1">
    <source>
        <dbReference type="EMBL" id="CDW42878.1"/>
    </source>
</evidence>
<reference evidence="1" key="1">
    <citation type="submission" date="2014-05" db="EMBL/GenBank/DDBJ databases">
        <authorList>
            <person name="Chronopoulou M."/>
        </authorList>
    </citation>
    <scope>NUCLEOTIDE SEQUENCE</scope>
    <source>
        <tissue evidence="1">Whole organism</tissue>
    </source>
</reference>